<dbReference type="Pfam" id="PF04879">
    <property type="entry name" value="Molybdop_Fe4S4"/>
    <property type="match status" value="1"/>
</dbReference>
<dbReference type="Gene3D" id="3.40.50.740">
    <property type="match status" value="1"/>
</dbReference>
<dbReference type="PANTHER" id="PTHR43742">
    <property type="entry name" value="TRIMETHYLAMINE-N-OXIDE REDUCTASE"/>
    <property type="match status" value="1"/>
</dbReference>
<dbReference type="GO" id="GO:0051536">
    <property type="term" value="F:iron-sulfur cluster binding"/>
    <property type="evidence" value="ECO:0007669"/>
    <property type="project" value="UniProtKB-KW"/>
</dbReference>
<keyword evidence="4" id="KW-0411">Iron-sulfur</keyword>
<dbReference type="EMBL" id="WWCU01000019">
    <property type="protein sequence ID" value="MYN09030.1"/>
    <property type="molecule type" value="Genomic_DNA"/>
</dbReference>
<dbReference type="Gene3D" id="2.40.40.20">
    <property type="match status" value="1"/>
</dbReference>
<dbReference type="Pfam" id="PF00384">
    <property type="entry name" value="Molybdopterin"/>
    <property type="match status" value="1"/>
</dbReference>
<dbReference type="InterPro" id="IPR006656">
    <property type="entry name" value="Mopterin_OxRdtase"/>
</dbReference>
<dbReference type="Gene3D" id="3.40.228.10">
    <property type="entry name" value="Dimethylsulfoxide Reductase, domain 2"/>
    <property type="match status" value="1"/>
</dbReference>
<evidence type="ECO:0000259" key="5">
    <source>
        <dbReference type="PROSITE" id="PS51669"/>
    </source>
</evidence>
<name>A0A7X4HD89_9BURK</name>
<dbReference type="SUPFAM" id="SSF53706">
    <property type="entry name" value="Formate dehydrogenase/DMSO reductase, domains 1-3"/>
    <property type="match status" value="1"/>
</dbReference>
<evidence type="ECO:0000256" key="4">
    <source>
        <dbReference type="ARBA" id="ARBA00023014"/>
    </source>
</evidence>
<dbReference type="AlphaFoldDB" id="A0A7X4HD89"/>
<evidence type="ECO:0000256" key="3">
    <source>
        <dbReference type="ARBA" id="ARBA00023004"/>
    </source>
</evidence>
<dbReference type="SMART" id="SM00926">
    <property type="entry name" value="Molybdop_Fe4S4"/>
    <property type="match status" value="1"/>
</dbReference>
<dbReference type="PANTHER" id="PTHR43742:SF2">
    <property type="entry name" value="ASSIMILATORY NITRATE REDUCTASE CATALYTIC SUBUNIT"/>
    <property type="match status" value="1"/>
</dbReference>
<evidence type="ECO:0000313" key="7">
    <source>
        <dbReference type="Proteomes" id="UP000450676"/>
    </source>
</evidence>
<dbReference type="GO" id="GO:0043546">
    <property type="term" value="F:molybdopterin cofactor binding"/>
    <property type="evidence" value="ECO:0007669"/>
    <property type="project" value="InterPro"/>
</dbReference>
<feature type="domain" description="4Fe-4S Mo/W bis-MGD-type" evidence="5">
    <location>
        <begin position="13"/>
        <end position="69"/>
    </location>
</feature>
<comment type="similarity">
    <text evidence="1">Belongs to the prokaryotic molybdopterin-containing oxidoreductase family.</text>
</comment>
<keyword evidence="7" id="KW-1185">Reference proteome</keyword>
<sequence>MEQSSPQQASQQASTAHRICPFCEAACGLEVELSQGQVTRVRGDQADVFSAGFLCPKAVGLKDLHEDGDRLRTPLIKRNGVFEPTSWDEAYAEIERRLLPIIERDGGNAVATVLGNPVSHKMSLMLYFPKLAKALSTHNMFSASSVDQVPKMLSVGLMYGSWLSVPVPDIERSDFLLILGANPMVSNGSLWTVPDFRGKAKALRARGGRIVVVDPRRTETAEVADQHHFIRPGADVFFLLGLVHALFDEQLVKLGRLAGHVTGLEQLREAALPYAPETVAARCGIAATTMRELARTLAGTERAAVYGRIGTCTQQYGTLASWLIDVVNILTGHLDQEGGMMFPKAAAFAANTRGKPGSGRGVTSGRYRSRVSGAPEVVGELPITCLAEEIDTPGPGQVKALIAIAGNPVLSAPNGPRLAAALEQLEFMLSMDIYLNETSRHADVILPGVSPLEDAHYDVTFTQFSHRNHARYSPPVLARSAGQPDEWETLLRLVAILKGQGANADIAALDDALLREDLEKAVGPLTDTVMGMLAPQRGVQRLLDLGLRSGPYGDQFGRAPGGLTLAKIQAAPSGIDLGPMTQRIPEALRTPSGQIELAPQLLLDDLARVAADLAAPAADLVIIGRRQLRSNNSWMHNLPVLAKGAYRCTALVHPDDAARLQLADGGQATVRNGARQIEVQVEVSADMMPGVVSLPHGWGHNLPGTQMGVAAERPGVNLNVLLDENLRDPLSGNAVLSGVPITMAPLQ</sequence>
<evidence type="ECO:0000313" key="6">
    <source>
        <dbReference type="EMBL" id="MYN09030.1"/>
    </source>
</evidence>
<dbReference type="RefSeq" id="WP_161073342.1">
    <property type="nucleotide sequence ID" value="NZ_WWCU01000019.1"/>
</dbReference>
<evidence type="ECO:0000256" key="1">
    <source>
        <dbReference type="ARBA" id="ARBA00010312"/>
    </source>
</evidence>
<dbReference type="InterPro" id="IPR009010">
    <property type="entry name" value="Asp_de-COase-like_dom_sf"/>
</dbReference>
<keyword evidence="3" id="KW-0408">Iron</keyword>
<dbReference type="Proteomes" id="UP000450676">
    <property type="component" value="Unassembled WGS sequence"/>
</dbReference>
<gene>
    <name evidence="6" type="ORF">GTP77_17025</name>
</gene>
<dbReference type="PROSITE" id="PS51669">
    <property type="entry name" value="4FE4S_MOW_BIS_MGD"/>
    <property type="match status" value="1"/>
</dbReference>
<dbReference type="GO" id="GO:0046872">
    <property type="term" value="F:metal ion binding"/>
    <property type="evidence" value="ECO:0007669"/>
    <property type="project" value="UniProtKB-KW"/>
</dbReference>
<dbReference type="GO" id="GO:0016491">
    <property type="term" value="F:oxidoreductase activity"/>
    <property type="evidence" value="ECO:0007669"/>
    <property type="project" value="InterPro"/>
</dbReference>
<dbReference type="InterPro" id="IPR006963">
    <property type="entry name" value="Mopterin_OxRdtase_4Fe-4S_dom"/>
</dbReference>
<evidence type="ECO:0000256" key="2">
    <source>
        <dbReference type="ARBA" id="ARBA00022723"/>
    </source>
</evidence>
<reference evidence="6 7" key="1">
    <citation type="submission" date="2019-12" db="EMBL/GenBank/DDBJ databases">
        <title>Novel species isolated from a subtropical stream in China.</title>
        <authorList>
            <person name="Lu H."/>
        </authorList>
    </citation>
    <scope>NUCLEOTIDE SEQUENCE [LARGE SCALE GENOMIC DNA]</scope>
    <source>
        <strain evidence="6 7">FT127W</strain>
    </source>
</reference>
<dbReference type="SUPFAM" id="SSF50692">
    <property type="entry name" value="ADC-like"/>
    <property type="match status" value="1"/>
</dbReference>
<dbReference type="InterPro" id="IPR006657">
    <property type="entry name" value="MoPterin_dinucl-bd_dom"/>
</dbReference>
<protein>
    <submittedName>
        <fullName evidence="6">Molybdopterin-dependent oxidoreductase</fullName>
    </submittedName>
</protein>
<comment type="caution">
    <text evidence="6">The sequence shown here is derived from an EMBL/GenBank/DDBJ whole genome shotgun (WGS) entry which is preliminary data.</text>
</comment>
<dbReference type="Pfam" id="PF01568">
    <property type="entry name" value="Molydop_binding"/>
    <property type="match status" value="1"/>
</dbReference>
<keyword evidence="2" id="KW-0479">Metal-binding</keyword>
<dbReference type="InterPro" id="IPR050612">
    <property type="entry name" value="Prok_Mopterin_Oxidored"/>
</dbReference>
<organism evidence="6 7">
    <name type="scientific">Pseudoduganella aquatica</name>
    <dbReference type="NCBI Taxonomy" id="2660641"/>
    <lineage>
        <taxon>Bacteria</taxon>
        <taxon>Pseudomonadati</taxon>
        <taxon>Pseudomonadota</taxon>
        <taxon>Betaproteobacteria</taxon>
        <taxon>Burkholderiales</taxon>
        <taxon>Oxalobacteraceae</taxon>
        <taxon>Telluria group</taxon>
        <taxon>Pseudoduganella</taxon>
    </lineage>
</organism>
<accession>A0A7X4HD89</accession>
<dbReference type="Gene3D" id="2.20.25.90">
    <property type="entry name" value="ADC-like domains"/>
    <property type="match status" value="1"/>
</dbReference>
<proteinExistence type="inferred from homology"/>